<dbReference type="AlphaFoldDB" id="A0A484MD15"/>
<dbReference type="Proteomes" id="UP000595140">
    <property type="component" value="Unassembled WGS sequence"/>
</dbReference>
<protein>
    <submittedName>
        <fullName evidence="1">Uncharacterized protein</fullName>
    </submittedName>
</protein>
<gene>
    <name evidence="1" type="ORF">CCAM_LOCUS28371</name>
</gene>
<dbReference type="InterPro" id="IPR015915">
    <property type="entry name" value="Kelch-typ_b-propeller"/>
</dbReference>
<accession>A0A484MD15</accession>
<proteinExistence type="predicted"/>
<organism evidence="1 2">
    <name type="scientific">Cuscuta campestris</name>
    <dbReference type="NCBI Taxonomy" id="132261"/>
    <lineage>
        <taxon>Eukaryota</taxon>
        <taxon>Viridiplantae</taxon>
        <taxon>Streptophyta</taxon>
        <taxon>Embryophyta</taxon>
        <taxon>Tracheophyta</taxon>
        <taxon>Spermatophyta</taxon>
        <taxon>Magnoliopsida</taxon>
        <taxon>eudicotyledons</taxon>
        <taxon>Gunneridae</taxon>
        <taxon>Pentapetalae</taxon>
        <taxon>asterids</taxon>
        <taxon>lamiids</taxon>
        <taxon>Solanales</taxon>
        <taxon>Convolvulaceae</taxon>
        <taxon>Cuscuteae</taxon>
        <taxon>Cuscuta</taxon>
        <taxon>Cuscuta subgen. Grammica</taxon>
        <taxon>Cuscuta sect. Cleistogrammica</taxon>
    </lineage>
</organism>
<dbReference type="SUPFAM" id="SSF117281">
    <property type="entry name" value="Kelch motif"/>
    <property type="match status" value="1"/>
</dbReference>
<name>A0A484MD15_9ASTE</name>
<evidence type="ECO:0000313" key="2">
    <source>
        <dbReference type="Proteomes" id="UP000595140"/>
    </source>
</evidence>
<reference evidence="1 2" key="1">
    <citation type="submission" date="2018-04" db="EMBL/GenBank/DDBJ databases">
        <authorList>
            <person name="Vogel A."/>
        </authorList>
    </citation>
    <scope>NUCLEOTIDE SEQUENCE [LARGE SCALE GENOMIC DNA]</scope>
</reference>
<keyword evidence="2" id="KW-1185">Reference proteome</keyword>
<dbReference type="Gene3D" id="2.120.10.80">
    <property type="entry name" value="Kelch-type beta propeller"/>
    <property type="match status" value="1"/>
</dbReference>
<dbReference type="OrthoDB" id="1613012at2759"/>
<evidence type="ECO:0000313" key="1">
    <source>
        <dbReference type="EMBL" id="VFQ86595.1"/>
    </source>
</evidence>
<dbReference type="EMBL" id="OOIL02003256">
    <property type="protein sequence ID" value="VFQ86595.1"/>
    <property type="molecule type" value="Genomic_DNA"/>
</dbReference>
<sequence length="536" mass="60883">MSEEIQNLKVHDGTSSQNMQRPTICLFVEHEYSEMSHSLYMFPLPLDLSDYDELIDSEGFMADSKYSSTVLTFSEKNRFLPYSASANLGSKIYFFGGNLGRVQGLSSDEEKRLAHQVQVFDTDDPEQGMRFVAPLNGPKQSPCVFVADGMIYALGTTLLDCEGTLPGCKGTGFFERYDPSSDHWEVLPDPPLPYYKWKGLELMGHATVVGRRVFIGGYLDLVFNLDTQDWDPRPPPELAALFCFGSLFVRDTASLYHLCGPNVWNPGTAYVFECYDGDSIQVIKRGPLTTNTATKGGDCDSSLLKDCSRASVKEQVMAEETELDENKFFTEFTFFPWRDIFHMGGRIFCYIVTAELVNRCDFTHEEPNSRGLWIKFFEEVPLHTENRNGGNCDKTRFRSLASFCYKIDTNFRSRSRHIRVSVLGTVPDSWINMPLKEKQETKLKHKIGKKSKVFDSQIGTSMQDRSLLMKIEGEGYKAEQSCPELKKTENTLNGDYNLKKLLTVLEEENSRLASELARKNELLKAYEMMLPKTGRA</sequence>